<dbReference type="RefSeq" id="WP_146517081.1">
    <property type="nucleotide sequence ID" value="NZ_SJPI01000003.1"/>
</dbReference>
<dbReference type="OrthoDB" id="284920at2"/>
<dbReference type="EMBL" id="SJPI01000003">
    <property type="protein sequence ID" value="TWT49600.1"/>
    <property type="molecule type" value="Genomic_DNA"/>
</dbReference>
<accession>A0A5C5WG28</accession>
<evidence type="ECO:0000313" key="2">
    <source>
        <dbReference type="EMBL" id="TWT49600.1"/>
    </source>
</evidence>
<sequence>MARPNRRPLLSFVTCVLGIIVTWTVILPWVSSRPAVHQRLEFLDRRGIDPSAMYYTELDVMDDILDRLEGRPYRDAKQQ</sequence>
<protein>
    <submittedName>
        <fullName evidence="2">Uncharacterized protein</fullName>
    </submittedName>
</protein>
<keyword evidence="1" id="KW-1133">Transmembrane helix</keyword>
<dbReference type="Proteomes" id="UP000316598">
    <property type="component" value="Unassembled WGS sequence"/>
</dbReference>
<gene>
    <name evidence="2" type="ORF">Pla22_47970</name>
</gene>
<feature type="transmembrane region" description="Helical" evidence="1">
    <location>
        <begin position="9"/>
        <end position="30"/>
    </location>
</feature>
<comment type="caution">
    <text evidence="2">The sequence shown here is derived from an EMBL/GenBank/DDBJ whole genome shotgun (WGS) entry which is preliminary data.</text>
</comment>
<keyword evidence="1" id="KW-0472">Membrane</keyword>
<evidence type="ECO:0000313" key="3">
    <source>
        <dbReference type="Proteomes" id="UP000316598"/>
    </source>
</evidence>
<keyword evidence="1" id="KW-0812">Transmembrane</keyword>
<evidence type="ECO:0000256" key="1">
    <source>
        <dbReference type="SAM" id="Phobius"/>
    </source>
</evidence>
<name>A0A5C5WG28_9BACT</name>
<dbReference type="AlphaFoldDB" id="A0A5C5WG28"/>
<organism evidence="2 3">
    <name type="scientific">Rubripirellula amarantea</name>
    <dbReference type="NCBI Taxonomy" id="2527999"/>
    <lineage>
        <taxon>Bacteria</taxon>
        <taxon>Pseudomonadati</taxon>
        <taxon>Planctomycetota</taxon>
        <taxon>Planctomycetia</taxon>
        <taxon>Pirellulales</taxon>
        <taxon>Pirellulaceae</taxon>
        <taxon>Rubripirellula</taxon>
    </lineage>
</organism>
<reference evidence="2 3" key="1">
    <citation type="submission" date="2019-02" db="EMBL/GenBank/DDBJ databases">
        <title>Deep-cultivation of Planctomycetes and their phenomic and genomic characterization uncovers novel biology.</title>
        <authorList>
            <person name="Wiegand S."/>
            <person name="Jogler M."/>
            <person name="Boedeker C."/>
            <person name="Pinto D."/>
            <person name="Vollmers J."/>
            <person name="Rivas-Marin E."/>
            <person name="Kohn T."/>
            <person name="Peeters S.H."/>
            <person name="Heuer A."/>
            <person name="Rast P."/>
            <person name="Oberbeckmann S."/>
            <person name="Bunk B."/>
            <person name="Jeske O."/>
            <person name="Meyerdierks A."/>
            <person name="Storesund J.E."/>
            <person name="Kallscheuer N."/>
            <person name="Luecker S."/>
            <person name="Lage O.M."/>
            <person name="Pohl T."/>
            <person name="Merkel B.J."/>
            <person name="Hornburger P."/>
            <person name="Mueller R.-W."/>
            <person name="Bruemmer F."/>
            <person name="Labrenz M."/>
            <person name="Spormann A.M."/>
            <person name="Op Den Camp H."/>
            <person name="Overmann J."/>
            <person name="Amann R."/>
            <person name="Jetten M.S.M."/>
            <person name="Mascher T."/>
            <person name="Medema M.H."/>
            <person name="Devos D.P."/>
            <person name="Kaster A.-K."/>
            <person name="Ovreas L."/>
            <person name="Rohde M."/>
            <person name="Galperin M.Y."/>
            <person name="Jogler C."/>
        </authorList>
    </citation>
    <scope>NUCLEOTIDE SEQUENCE [LARGE SCALE GENOMIC DNA]</scope>
    <source>
        <strain evidence="2 3">Pla22</strain>
    </source>
</reference>
<proteinExistence type="predicted"/>
<keyword evidence="3" id="KW-1185">Reference proteome</keyword>